<feature type="transmembrane region" description="Helical" evidence="1">
    <location>
        <begin position="16"/>
        <end position="35"/>
    </location>
</feature>
<keyword evidence="1" id="KW-1133">Transmembrane helix</keyword>
<evidence type="ECO:0000259" key="2">
    <source>
        <dbReference type="Pfam" id="PF04892"/>
    </source>
</evidence>
<comment type="caution">
    <text evidence="3">The sequence shown here is derived from an EMBL/GenBank/DDBJ whole genome shotgun (WGS) entry which is preliminary data.</text>
</comment>
<feature type="domain" description="VanZ-like" evidence="2">
    <location>
        <begin position="17"/>
        <end position="164"/>
    </location>
</feature>
<evidence type="ECO:0000313" key="3">
    <source>
        <dbReference type="EMBL" id="MCU6791303.1"/>
    </source>
</evidence>
<keyword evidence="4" id="KW-1185">Reference proteome</keyword>
<dbReference type="InterPro" id="IPR006976">
    <property type="entry name" value="VanZ-like"/>
</dbReference>
<dbReference type="Pfam" id="PF04892">
    <property type="entry name" value="VanZ"/>
    <property type="match status" value="1"/>
</dbReference>
<evidence type="ECO:0000256" key="1">
    <source>
        <dbReference type="SAM" id="Phobius"/>
    </source>
</evidence>
<dbReference type="NCBIfam" id="NF037970">
    <property type="entry name" value="vanZ_1"/>
    <property type="match status" value="1"/>
</dbReference>
<sequence length="181" mass="20515">MNDESFGWNTRKMTTIWVPALIVMAVIFVLSSQSYEQQTIKTQLTYVVHSTILSDYLSNIKIQYGTLTIDGNKDGPGGVLEFMIRKLAHVIEYFLLSISLLRGIRYTTKLRLPNAMIITVLLSVCFAVTDEFHQLYAIDRGPRPQDIVLDTAGVLIGILVYGLLALWKKRRLVNTYKTEGL</sequence>
<reference evidence="3 4" key="1">
    <citation type="submission" date="2022-09" db="EMBL/GenBank/DDBJ databases">
        <authorList>
            <person name="Han X.L."/>
            <person name="Wang Q."/>
            <person name="Lu T."/>
        </authorList>
    </citation>
    <scope>NUCLEOTIDE SEQUENCE [LARGE SCALE GENOMIC DNA]</scope>
    <source>
        <strain evidence="3 4">WQ 127069</strain>
    </source>
</reference>
<accession>A0ABT2U9I8</accession>
<name>A0ABT2U9I8_9BACL</name>
<dbReference type="InterPro" id="IPR016747">
    <property type="entry name" value="Phosphotransbutyrylase"/>
</dbReference>
<evidence type="ECO:0000313" key="4">
    <source>
        <dbReference type="Proteomes" id="UP001652445"/>
    </source>
</evidence>
<gene>
    <name evidence="3" type="ORF">OB236_04070</name>
</gene>
<protein>
    <submittedName>
        <fullName evidence="3">VanZ family protein</fullName>
    </submittedName>
</protein>
<keyword evidence="1" id="KW-0472">Membrane</keyword>
<dbReference type="RefSeq" id="WP_262682885.1">
    <property type="nucleotide sequence ID" value="NZ_JAOQIO010000007.1"/>
</dbReference>
<feature type="transmembrane region" description="Helical" evidence="1">
    <location>
        <begin position="112"/>
        <end position="129"/>
    </location>
</feature>
<dbReference type="PIRSF" id="PIRSF019083">
    <property type="entry name" value="UCP019083_VanZ"/>
    <property type="match status" value="1"/>
</dbReference>
<organism evidence="3 4">
    <name type="scientific">Paenibacillus baimaensis</name>
    <dbReference type="NCBI Taxonomy" id="2982185"/>
    <lineage>
        <taxon>Bacteria</taxon>
        <taxon>Bacillati</taxon>
        <taxon>Bacillota</taxon>
        <taxon>Bacilli</taxon>
        <taxon>Bacillales</taxon>
        <taxon>Paenibacillaceae</taxon>
        <taxon>Paenibacillus</taxon>
    </lineage>
</organism>
<keyword evidence="1" id="KW-0812">Transmembrane</keyword>
<dbReference type="Proteomes" id="UP001652445">
    <property type="component" value="Unassembled WGS sequence"/>
</dbReference>
<proteinExistence type="predicted"/>
<feature type="transmembrane region" description="Helical" evidence="1">
    <location>
        <begin position="149"/>
        <end position="167"/>
    </location>
</feature>
<dbReference type="EMBL" id="JAOQIO010000007">
    <property type="protein sequence ID" value="MCU6791303.1"/>
    <property type="molecule type" value="Genomic_DNA"/>
</dbReference>